<dbReference type="EMBL" id="AUZY01000705">
    <property type="protein sequence ID" value="EQD77632.1"/>
    <property type="molecule type" value="Genomic_DNA"/>
</dbReference>
<dbReference type="InterPro" id="IPR014942">
    <property type="entry name" value="AbiEii"/>
</dbReference>
<accession>T1C6I8</accession>
<dbReference type="AlphaFoldDB" id="T1C6I8"/>
<comment type="caution">
    <text evidence="1">The sequence shown here is derived from an EMBL/GenBank/DDBJ whole genome shotgun (WGS) entry which is preliminary data.</text>
</comment>
<organism evidence="1">
    <name type="scientific">mine drainage metagenome</name>
    <dbReference type="NCBI Taxonomy" id="410659"/>
    <lineage>
        <taxon>unclassified sequences</taxon>
        <taxon>metagenomes</taxon>
        <taxon>ecological metagenomes</taxon>
    </lineage>
</organism>
<dbReference type="Gene3D" id="3.10.450.620">
    <property type="entry name" value="JHP933, nucleotidyltransferase-like core domain"/>
    <property type="match status" value="1"/>
</dbReference>
<dbReference type="Pfam" id="PF08843">
    <property type="entry name" value="AbiEii"/>
    <property type="match status" value="1"/>
</dbReference>
<reference evidence="1" key="2">
    <citation type="journal article" date="2014" name="ISME J.">
        <title>Microbial stratification in low pH oxic and suboxic macroscopic growths along an acid mine drainage.</title>
        <authorList>
            <person name="Mendez-Garcia C."/>
            <person name="Mesa V."/>
            <person name="Sprenger R.R."/>
            <person name="Richter M."/>
            <person name="Diez M.S."/>
            <person name="Solano J."/>
            <person name="Bargiela R."/>
            <person name="Golyshina O.V."/>
            <person name="Manteca A."/>
            <person name="Ramos J.L."/>
            <person name="Gallego J.R."/>
            <person name="Llorente I."/>
            <person name="Martins Dos Santos V.A."/>
            <person name="Jensen O.N."/>
            <person name="Pelaez A.I."/>
            <person name="Sanchez J."/>
            <person name="Ferrer M."/>
        </authorList>
    </citation>
    <scope>NUCLEOTIDE SEQUENCE</scope>
</reference>
<evidence type="ECO:0000313" key="1">
    <source>
        <dbReference type="EMBL" id="EQD77632.1"/>
    </source>
</evidence>
<reference evidence="1" key="1">
    <citation type="submission" date="2013-08" db="EMBL/GenBank/DDBJ databases">
        <authorList>
            <person name="Mendez C."/>
            <person name="Richter M."/>
            <person name="Ferrer M."/>
            <person name="Sanchez J."/>
        </authorList>
    </citation>
    <scope>NUCLEOTIDE SEQUENCE</scope>
</reference>
<gene>
    <name evidence="1" type="ORF">B1B_00962</name>
</gene>
<name>T1C6I8_9ZZZZ</name>
<proteinExistence type="predicted"/>
<protein>
    <submittedName>
        <fullName evidence="1">Protein containing DUF1814</fullName>
    </submittedName>
</protein>
<sequence length="292" mass="34020">MIPRPAANRFANRMGVDLHIAQQEVVLLFALNALAAHRLADRLVFKGGTYVRMMVTGDAGRLSEDLDFTNNGLPEDPRTLLDETFAAPHFGIQFRVVDPYRTAARNWACGVEYAHEWDEGRFRLEISYREAPFLPPRRWRPLPQLYFPELPFPAPEIPSLRLEEAIAEKLRAIQQRATERDLYDAIRYGQKGFDQNLVRLLAVGKLWNDRQALDPDRILRTLAEGRKEWPDLERLIGRARRQNWNRLTAETARRFDFLRDLTTFERDLALDARRHLLRAALQHALQPYARVE</sequence>